<comment type="similarity">
    <text evidence="3">Belongs to the lysine N(6)-hydroxylase/L-ornithine N(5)-oxygenase family.</text>
</comment>
<proteinExistence type="inferred from homology"/>
<keyword evidence="7" id="KW-0560">Oxidoreductase</keyword>
<name>A0ABT4KQI8_9HYPH</name>
<evidence type="ECO:0000256" key="5">
    <source>
        <dbReference type="ARBA" id="ARBA00022827"/>
    </source>
</evidence>
<dbReference type="RefSeq" id="WP_269284888.1">
    <property type="nucleotide sequence ID" value="NZ_JAPVOI010000005.1"/>
</dbReference>
<evidence type="ECO:0000256" key="4">
    <source>
        <dbReference type="ARBA" id="ARBA00022630"/>
    </source>
</evidence>
<keyword evidence="6" id="KW-0521">NADP</keyword>
<dbReference type="Gene3D" id="3.50.50.60">
    <property type="entry name" value="FAD/NAD(P)-binding domain"/>
    <property type="match status" value="1"/>
</dbReference>
<comment type="cofactor">
    <cofactor evidence="1">
        <name>FAD</name>
        <dbReference type="ChEBI" id="CHEBI:57692"/>
    </cofactor>
</comment>
<comment type="caution">
    <text evidence="8">The sequence shown here is derived from an EMBL/GenBank/DDBJ whole genome shotgun (WGS) entry which is preliminary data.</text>
</comment>
<dbReference type="InterPro" id="IPR036188">
    <property type="entry name" value="FAD/NAD-bd_sf"/>
</dbReference>
<evidence type="ECO:0000256" key="6">
    <source>
        <dbReference type="ARBA" id="ARBA00022857"/>
    </source>
</evidence>
<dbReference type="EMBL" id="JAPVOI010000005">
    <property type="protein sequence ID" value="MCZ4093147.1"/>
    <property type="molecule type" value="Genomic_DNA"/>
</dbReference>
<protein>
    <submittedName>
        <fullName evidence="8">Uncharacterized protein</fullName>
    </submittedName>
</protein>
<accession>A0ABT4KQI8</accession>
<evidence type="ECO:0000256" key="3">
    <source>
        <dbReference type="ARBA" id="ARBA00007588"/>
    </source>
</evidence>
<keyword evidence="4" id="KW-0285">Flavoprotein</keyword>
<organism evidence="8 9">
    <name type="scientific">Sinorhizobium psoraleae</name>
    <dbReference type="NCBI Taxonomy" id="520838"/>
    <lineage>
        <taxon>Bacteria</taxon>
        <taxon>Pseudomonadati</taxon>
        <taxon>Pseudomonadota</taxon>
        <taxon>Alphaproteobacteria</taxon>
        <taxon>Hyphomicrobiales</taxon>
        <taxon>Rhizobiaceae</taxon>
        <taxon>Sinorhizobium/Ensifer group</taxon>
        <taxon>Sinorhizobium</taxon>
    </lineage>
</organism>
<keyword evidence="5" id="KW-0274">FAD</keyword>
<dbReference type="PANTHER" id="PTHR42802:SF1">
    <property type="entry name" value="L-ORNITHINE N(5)-MONOOXYGENASE"/>
    <property type="match status" value="1"/>
</dbReference>
<evidence type="ECO:0000313" key="8">
    <source>
        <dbReference type="EMBL" id="MCZ4093147.1"/>
    </source>
</evidence>
<comment type="pathway">
    <text evidence="2">Siderophore biosynthesis.</text>
</comment>
<sequence length="124" mass="13958">MDDIEEVTADIVILATGYENAVPGFLEPIADRLEQIDNELAIREDFSVCWDGPHDRRIFVQNASFGQRGLADPNLSLLAWRARRILDSLLGRASYAKPENPGFITRTFIESWPDPGAVEMGRRI</sequence>
<gene>
    <name evidence="8" type="ORF">O3W52_24890</name>
</gene>
<evidence type="ECO:0000256" key="1">
    <source>
        <dbReference type="ARBA" id="ARBA00001974"/>
    </source>
</evidence>
<dbReference type="Proteomes" id="UP001079430">
    <property type="component" value="Unassembled WGS sequence"/>
</dbReference>
<reference evidence="8" key="1">
    <citation type="submission" date="2022-10" db="EMBL/GenBank/DDBJ databases">
        <title>Whole genome sequencing of three plant growth promoting bacteria isolated from Vachellia tortilis subsp. raddiana in Morocco.</title>
        <authorList>
            <person name="Hnini M."/>
            <person name="Zouagui R."/>
            <person name="Zouagui H."/>
            <person name="Chemao Elfihri M.-W."/>
            <person name="Ibrahimi A."/>
            <person name="Sbabou L."/>
            <person name="Aurag J."/>
        </authorList>
    </citation>
    <scope>NUCLEOTIDE SEQUENCE</scope>
    <source>
        <strain evidence="8">LMR678</strain>
    </source>
</reference>
<dbReference type="InterPro" id="IPR025700">
    <property type="entry name" value="Lys/Orn_oxygenase"/>
</dbReference>
<evidence type="ECO:0000256" key="7">
    <source>
        <dbReference type="ARBA" id="ARBA00023002"/>
    </source>
</evidence>
<evidence type="ECO:0000256" key="2">
    <source>
        <dbReference type="ARBA" id="ARBA00004924"/>
    </source>
</evidence>
<evidence type="ECO:0000313" key="9">
    <source>
        <dbReference type="Proteomes" id="UP001079430"/>
    </source>
</evidence>
<keyword evidence="9" id="KW-1185">Reference proteome</keyword>
<dbReference type="PANTHER" id="PTHR42802">
    <property type="entry name" value="MONOOXYGENASE"/>
    <property type="match status" value="1"/>
</dbReference>